<dbReference type="InterPro" id="IPR041286">
    <property type="entry name" value="MBG_2"/>
</dbReference>
<dbReference type="PANTHER" id="PTHR12338">
    <property type="entry name" value="AUTOTRANSPORTER"/>
    <property type="match status" value="1"/>
</dbReference>
<dbReference type="Gene3D" id="3.30.160.710">
    <property type="match status" value="3"/>
</dbReference>
<keyword evidence="2" id="KW-0732">Signal</keyword>
<dbReference type="EMBL" id="FOLS01000033">
    <property type="protein sequence ID" value="SFD68788.1"/>
    <property type="molecule type" value="Genomic_DNA"/>
</dbReference>
<keyword evidence="5" id="KW-1185">Reference proteome</keyword>
<gene>
    <name evidence="4" type="ORF">SAMN05216577_13356</name>
</gene>
<feature type="domain" description="Filamentous haemagglutinin FhaB/tRNA nuclease CdiA-like TPS" evidence="3">
    <location>
        <begin position="39"/>
        <end position="151"/>
    </location>
</feature>
<dbReference type="Pfam" id="PF18676">
    <property type="entry name" value="MBG_2"/>
    <property type="match status" value="4"/>
</dbReference>
<dbReference type="SUPFAM" id="SSF51126">
    <property type="entry name" value="Pectin lyase-like"/>
    <property type="match status" value="1"/>
</dbReference>
<feature type="compositionally biased region" description="Polar residues" evidence="1">
    <location>
        <begin position="918"/>
        <end position="932"/>
    </location>
</feature>
<reference evidence="4 5" key="1">
    <citation type="submission" date="2016-10" db="EMBL/GenBank/DDBJ databases">
        <authorList>
            <person name="Varghese N."/>
            <person name="Submissions S."/>
        </authorList>
    </citation>
    <scope>NUCLEOTIDE SEQUENCE [LARGE SCALE GENOMIC DNA]</scope>
    <source>
        <strain evidence="4 5">LMG 18378</strain>
    </source>
</reference>
<name>A0AAQ1QZT7_9PSED</name>
<evidence type="ECO:0000256" key="1">
    <source>
        <dbReference type="SAM" id="MobiDB-lite"/>
    </source>
</evidence>
<dbReference type="RefSeq" id="WP_074984516.1">
    <property type="nucleotide sequence ID" value="NZ_FOLS01000033.1"/>
</dbReference>
<comment type="caution">
    <text evidence="4">The sequence shown here is derived from an EMBL/GenBank/DDBJ whole genome shotgun (WGS) entry which is preliminary data.</text>
</comment>
<feature type="chain" id="PRO_5042993959" evidence="2">
    <location>
        <begin position="40"/>
        <end position="1321"/>
    </location>
</feature>
<dbReference type="InterPro" id="IPR050909">
    <property type="entry name" value="Bact_Autotransporter_VF"/>
</dbReference>
<dbReference type="PANTHER" id="PTHR12338:SF5">
    <property type="entry name" value="ANTIGEN 43-RELATED"/>
    <property type="match status" value="1"/>
</dbReference>
<evidence type="ECO:0000259" key="3">
    <source>
        <dbReference type="SMART" id="SM00912"/>
    </source>
</evidence>
<feature type="signal peptide" evidence="2">
    <location>
        <begin position="1"/>
        <end position="39"/>
    </location>
</feature>
<evidence type="ECO:0000313" key="4">
    <source>
        <dbReference type="EMBL" id="SFD68788.1"/>
    </source>
</evidence>
<evidence type="ECO:0000313" key="5">
    <source>
        <dbReference type="Proteomes" id="UP000183385"/>
    </source>
</evidence>
<dbReference type="Proteomes" id="UP000183385">
    <property type="component" value="Unassembled WGS sequence"/>
</dbReference>
<dbReference type="Pfam" id="PF05860">
    <property type="entry name" value="TPS"/>
    <property type="match status" value="1"/>
</dbReference>
<protein>
    <submittedName>
        <fullName evidence="4">Filamentous hemagglutinin family N-terminal domain-containing protein</fullName>
    </submittedName>
</protein>
<organism evidence="4 5">
    <name type="scientific">Pseudomonas citronellolis</name>
    <dbReference type="NCBI Taxonomy" id="53408"/>
    <lineage>
        <taxon>Bacteria</taxon>
        <taxon>Pseudomonadati</taxon>
        <taxon>Pseudomonadota</taxon>
        <taxon>Gammaproteobacteria</taxon>
        <taxon>Pseudomonadales</taxon>
        <taxon>Pseudomonadaceae</taxon>
        <taxon>Pseudomonas</taxon>
    </lineage>
</organism>
<feature type="region of interest" description="Disordered" evidence="1">
    <location>
        <begin position="913"/>
        <end position="934"/>
    </location>
</feature>
<dbReference type="InterPro" id="IPR012334">
    <property type="entry name" value="Pectin_lyas_fold"/>
</dbReference>
<accession>A0AAQ1QZT7</accession>
<dbReference type="SMART" id="SM00912">
    <property type="entry name" value="Haemagg_act"/>
    <property type="match status" value="1"/>
</dbReference>
<dbReference type="InterPro" id="IPR008638">
    <property type="entry name" value="FhaB/CdiA-like_TPS"/>
</dbReference>
<evidence type="ECO:0000256" key="2">
    <source>
        <dbReference type="SAM" id="SignalP"/>
    </source>
</evidence>
<dbReference type="Gene3D" id="2.160.20.10">
    <property type="entry name" value="Single-stranded right-handed beta-helix, Pectin lyase-like"/>
    <property type="match status" value="1"/>
</dbReference>
<sequence>MKRRHSGNRGPSPLPLHSLCVAIALASAGLSLQVPLALADALPQGGQVVGGQASITQNGPNMEVNTASTRTAIDWQRFNVGPDNSITFRQPDGRSVTLNRVIGSDPSKIYGAVTSNGQLILVNPNGIWLGPNSRISASALVASAGFLTDEQAKEFARSGKLDLQLKGLVSNHGRITVHDNGMVALLGAQVENHGVIQARKGSVQLATGPRATLDFHGDGLMNIAVQGTPGDKDSVNADVTGGVHNSGEIDVGNGVVAMSAERAARHLDSVINLGGKVAADSVSEQGGSIVLGNAAQTNVSGQLSAKGASGGSVKVLGDAVNLAAGARIDASGSQGAGGKVLVGGSYQGQGPEPAAKSTSVAKGAQLRADGRTDGGQVVVWSDGTTHFAGNASARGGERGGVVETSGRQLTVAPEAQVDAGGGKASGKWLLDPDTVDIEANGGDVGSGTVAASAIVNGLKTNDVDISASGRINVNSAIIAQSIGSNANGYYALRLFSTGNVGAVSEYKDSGDPFADAKRNDSGSVYINAPILLKNGHLVIVATGDVLLRDNAGNLSGDDAYLNRAILDVGKGTIWIKTANTASVIQDANTALIADKLAVQGASVLLDSPLNSAGTLAGKASNGVFHYNQTSADGKVATGKVASPYSVSGGMPESMDGVSAQTIRKIGEQLVISNASSGERQATLGYDDQPFDYLVFDAIQYVDANGKPVNVSANDSSDYLVRQMKFTDAAGSVWILSADASKATKVKVLKDGVETDELPPGLSFDAYPGQVVAYRNAQGVDQGWGVRQFDDAPGASITDEIQHNKNTGASEQMVVDLGGKTKAVDTTFSWLFNENGAHEAARVQFMNTTDNSANGVQLQAQKAQVQGKVNDASREYGEANPTFSNSSLGLAADASDNTKNVKALDDFVDRQLGQDRFQPGTSHSTAATPQSNVGDYAIKGQVDPGEFVARRYETQLADGNLKVTPAELTVTANDKSKVYGDADPALDYGVSGAKLGQNGADLLQGNLGRAAGENVGQYGIQQGNLGLNSGLGGNYTLKFVDGKLQITPAALTVTAQDKSKVYGDADPGLSYSVSGLKNGDSAAGVLNGGSLRRQQGENVRPQGYAIGQGDLGLASANYTLLFKDGTLRITPAQLVVTADDKSKVQGSADPRLTHSVSGLKNGDPAAIAQGSLRRAPGEEPGSYAIGQDQAFSAGSNYSVVFRDGALTISGPLEPVTPPPAPGREALAVPLTAQAPGNTRCTALESPSAVSANYSVSPAVIRTYAVQLICKPRAYGGKTSTTPDIRDVLTYANSLIKDGQFIAPDWNRSVIPHDLKADQKGGK</sequence>
<proteinExistence type="predicted"/>
<dbReference type="NCBIfam" id="TIGR01901">
    <property type="entry name" value="adhes_NPXG"/>
    <property type="match status" value="1"/>
</dbReference>
<dbReference type="InterPro" id="IPR011050">
    <property type="entry name" value="Pectin_lyase_fold/virulence"/>
</dbReference>